<evidence type="ECO:0000313" key="3">
    <source>
        <dbReference type="EMBL" id="MFC4617789.1"/>
    </source>
</evidence>
<organism evidence="3 4">
    <name type="scientific">Camelliibacillus cellulosilyticus</name>
    <dbReference type="NCBI Taxonomy" id="2174486"/>
    <lineage>
        <taxon>Bacteria</taxon>
        <taxon>Bacillati</taxon>
        <taxon>Bacillota</taxon>
        <taxon>Bacilli</taxon>
        <taxon>Bacillales</taxon>
        <taxon>Sporolactobacillaceae</taxon>
        <taxon>Camelliibacillus</taxon>
    </lineage>
</organism>
<keyword evidence="1" id="KW-1133">Transmembrane helix</keyword>
<proteinExistence type="predicted"/>
<dbReference type="InterPro" id="IPR014231">
    <property type="entry name" value="Spore_YpjB"/>
</dbReference>
<accession>A0ABV9GHL4</accession>
<keyword evidence="1" id="KW-0812">Transmembrane</keyword>
<protein>
    <submittedName>
        <fullName evidence="3">Sporulation protein YpjB</fullName>
    </submittedName>
</protein>
<dbReference type="Pfam" id="PF09577">
    <property type="entry name" value="Spore_YpjB"/>
    <property type="match status" value="1"/>
</dbReference>
<gene>
    <name evidence="3" type="ORF">ACFO4N_03495</name>
</gene>
<sequence>MKRWTGLLLAILLLGFPVSGRADTKSDPWAPLTDIANQIYQSIDQGRNETASGFLKTFEKKWNALKDKDDKLPGESVRALTASEEKLKIALKNATEQDPIKEAATEFRLAVDAMTSREHPLWIGMKDRVLAQYSKVQKDVAQGNDAAFQHDLNQFSDLYQMIYPSLVIDIASAKITKVDAEINYLLNHRMTIVQDKNRELSHLKALATDLNSLFQKDTQKLSTPLIKIGVVIGGFIMATLMLAAWRKYEGERARKGDTK</sequence>
<dbReference type="RefSeq" id="WP_376844814.1">
    <property type="nucleotide sequence ID" value="NZ_JBHSFW010000001.1"/>
</dbReference>
<feature type="signal peptide" evidence="2">
    <location>
        <begin position="1"/>
        <end position="22"/>
    </location>
</feature>
<dbReference type="Proteomes" id="UP001596022">
    <property type="component" value="Unassembled WGS sequence"/>
</dbReference>
<feature type="chain" id="PRO_5045888575" evidence="2">
    <location>
        <begin position="23"/>
        <end position="259"/>
    </location>
</feature>
<evidence type="ECO:0000313" key="4">
    <source>
        <dbReference type="Proteomes" id="UP001596022"/>
    </source>
</evidence>
<keyword evidence="2" id="KW-0732">Signal</keyword>
<reference evidence="4" key="1">
    <citation type="journal article" date="2019" name="Int. J. Syst. Evol. Microbiol.">
        <title>The Global Catalogue of Microorganisms (GCM) 10K type strain sequencing project: providing services to taxonomists for standard genome sequencing and annotation.</title>
        <authorList>
            <consortium name="The Broad Institute Genomics Platform"/>
            <consortium name="The Broad Institute Genome Sequencing Center for Infectious Disease"/>
            <person name="Wu L."/>
            <person name="Ma J."/>
        </authorList>
    </citation>
    <scope>NUCLEOTIDE SEQUENCE [LARGE SCALE GENOMIC DNA]</scope>
    <source>
        <strain evidence="4">CGMCC 1.16306</strain>
    </source>
</reference>
<feature type="transmembrane region" description="Helical" evidence="1">
    <location>
        <begin position="225"/>
        <end position="245"/>
    </location>
</feature>
<keyword evidence="4" id="KW-1185">Reference proteome</keyword>
<dbReference type="EMBL" id="JBHSFW010000001">
    <property type="protein sequence ID" value="MFC4617789.1"/>
    <property type="molecule type" value="Genomic_DNA"/>
</dbReference>
<evidence type="ECO:0000256" key="2">
    <source>
        <dbReference type="SAM" id="SignalP"/>
    </source>
</evidence>
<keyword evidence="1" id="KW-0472">Membrane</keyword>
<evidence type="ECO:0000256" key="1">
    <source>
        <dbReference type="SAM" id="Phobius"/>
    </source>
</evidence>
<comment type="caution">
    <text evidence="3">The sequence shown here is derived from an EMBL/GenBank/DDBJ whole genome shotgun (WGS) entry which is preliminary data.</text>
</comment>
<name>A0ABV9GHL4_9BACL</name>